<keyword evidence="2" id="KW-1185">Reference proteome</keyword>
<evidence type="ECO:0000256" key="1">
    <source>
        <dbReference type="SAM" id="MobiDB-lite"/>
    </source>
</evidence>
<feature type="region of interest" description="Disordered" evidence="1">
    <location>
        <begin position="117"/>
        <end position="149"/>
    </location>
</feature>
<reference evidence="3" key="1">
    <citation type="submission" date="2025-08" db="UniProtKB">
        <authorList>
            <consortium name="RefSeq"/>
        </authorList>
    </citation>
    <scope>IDENTIFICATION</scope>
</reference>
<gene>
    <name evidence="3" type="primary">LOC113147202</name>
</gene>
<name>A0A6P6RZ16_9EIME</name>
<feature type="compositionally biased region" description="Basic and acidic residues" evidence="1">
    <location>
        <begin position="126"/>
        <end position="135"/>
    </location>
</feature>
<feature type="region of interest" description="Disordered" evidence="1">
    <location>
        <begin position="213"/>
        <end position="235"/>
    </location>
</feature>
<evidence type="ECO:0000313" key="2">
    <source>
        <dbReference type="Proteomes" id="UP000515125"/>
    </source>
</evidence>
<organism evidence="2 3">
    <name type="scientific">Cyclospora cayetanensis</name>
    <dbReference type="NCBI Taxonomy" id="88456"/>
    <lineage>
        <taxon>Eukaryota</taxon>
        <taxon>Sar</taxon>
        <taxon>Alveolata</taxon>
        <taxon>Apicomplexa</taxon>
        <taxon>Conoidasida</taxon>
        <taxon>Coccidia</taxon>
        <taxon>Eucoccidiorida</taxon>
        <taxon>Eimeriorina</taxon>
        <taxon>Eimeriidae</taxon>
        <taxon>Cyclospora</taxon>
    </lineage>
</organism>
<protein>
    <submittedName>
        <fullName evidence="3">Uncharacterized protein LOC113147202</fullName>
    </submittedName>
</protein>
<dbReference type="AlphaFoldDB" id="A0A6P6RZ16"/>
<feature type="compositionally biased region" description="Low complexity" evidence="1">
    <location>
        <begin position="276"/>
        <end position="294"/>
    </location>
</feature>
<feature type="compositionally biased region" description="Polar residues" evidence="1">
    <location>
        <begin position="219"/>
        <end position="231"/>
    </location>
</feature>
<proteinExistence type="predicted"/>
<feature type="non-terminal residue" evidence="3">
    <location>
        <position position="294"/>
    </location>
</feature>
<feature type="region of interest" description="Disordered" evidence="1">
    <location>
        <begin position="254"/>
        <end position="294"/>
    </location>
</feature>
<dbReference type="RefSeq" id="XP_026192744.1">
    <property type="nucleotide sequence ID" value="XM_026336959.1"/>
</dbReference>
<evidence type="ECO:0000313" key="3">
    <source>
        <dbReference type="RefSeq" id="XP_026192744.1"/>
    </source>
</evidence>
<accession>A0A6P6RZ16</accession>
<sequence length="294" mass="32067">MHGQTTLCAEAKAVRRRLRHRNYDGRVRMQTKHVLGEKNARTADAEVHQRATNEKEGAAAAAVWLREIDRKTTPQETHAAGAERQERLRGEAAGKMQCIEEPRSLSPACVHACRRVSRTAPRHARRREDAEKEGEAATLHAESARREGTPQNVPAACRCWLPVWLQDSGDWQRLLQSVPRTDAGAACDSAGAAHATTPVLQAAPPTSCRSFKDGKGTKTVLSTRPGRSSAESIDPSKLVAQMRTIPSVCAAVEQTHGARHSSHVTAATLRRRRGSKTSSGKNKNSSSKSRNSRS</sequence>
<dbReference type="Proteomes" id="UP000515125">
    <property type="component" value="Unplaced"/>
</dbReference>
<dbReference type="GeneID" id="113147202"/>